<sequence>MKKFCPNCGTELTKDIDFCPNCGFHIAASESASSSNQLEHSEVQISEVPEPDKKIDEYKVQIFCPNCGHVLKSGAEFCSNCGYDLKNKQAPSSDSTVKQTSKITQPVQIQSKSMKKSTKILLSIVGVLLVALIGFYIWGNSYFSLNNQVDRITSGLSDPKQDISKYVIADSQDMNVNNNTIKPLQNYYKEHQTTVTKLNTNLKNGEGNSTIQLVKTGRYWLLFPKYQLRVKTYQPQVVTNHSNSQVIVNGKNIGQLSSNSDRYYKKLSLIFPGKYHVVVNSKVAGRNLSATSTANIWSNKTLNMDIATQTFKVKSVPKGDVYINDKKVGTLDSDGETTFKSYPITRNMELYVIYNNNGKNIKSETVTDMASEFGTFSYGYYDDDDYYNDDASDQSSNDVVKTNDGYVVEPKWKGVISNDDAEQLIGNAFSDPDDKDFVNGSANKDYNDIKSMEHSWDKSDSIDSYDTDVEIVSVYPASDKSCNVIFRVTYTFDNDDDTSKKQIMEYTGGIIQKVGNVQKIKTIGNGKVISSKNYDD</sequence>
<dbReference type="STRING" id="1423763.FC46_GL000595"/>
<feature type="transmembrane region" description="Helical" evidence="1">
    <location>
        <begin position="120"/>
        <end position="139"/>
    </location>
</feature>
<dbReference type="Pfam" id="PF22820">
    <property type="entry name" value="TcaA_3rd_4th"/>
    <property type="match status" value="1"/>
</dbReference>
<keyword evidence="4" id="KW-1185">Reference proteome</keyword>
<evidence type="ECO:0000313" key="4">
    <source>
        <dbReference type="Proteomes" id="UP000051036"/>
    </source>
</evidence>
<protein>
    <recommendedName>
        <fullName evidence="2">DNA-directed RNA polymerase II subunit RPB9-like zinc ribbon domain-containing protein</fullName>
    </recommendedName>
</protein>
<dbReference type="Proteomes" id="UP000051036">
    <property type="component" value="Unassembled WGS sequence"/>
</dbReference>
<feature type="domain" description="DNA-directed RNA polymerase II subunit RPB9-like zinc ribbon" evidence="2">
    <location>
        <begin position="3"/>
        <end position="48"/>
    </location>
</feature>
<evidence type="ECO:0000259" key="2">
    <source>
        <dbReference type="SMART" id="SM00661"/>
    </source>
</evidence>
<keyword evidence="1" id="KW-1133">Transmembrane helix</keyword>
<organism evidence="3 4">
    <name type="scientific">Lactobacillus kalixensis DSM 16043</name>
    <dbReference type="NCBI Taxonomy" id="1423763"/>
    <lineage>
        <taxon>Bacteria</taxon>
        <taxon>Bacillati</taxon>
        <taxon>Bacillota</taxon>
        <taxon>Bacilli</taxon>
        <taxon>Lactobacillales</taxon>
        <taxon>Lactobacillaceae</taxon>
        <taxon>Lactobacillus</taxon>
    </lineage>
</organism>
<dbReference type="AlphaFoldDB" id="A0A0R1U8Q5"/>
<gene>
    <name evidence="3" type="ORF">FC46_GL000595</name>
</gene>
<dbReference type="OrthoDB" id="2327418at2"/>
<name>A0A0R1U8Q5_9LACO</name>
<reference evidence="3 4" key="1">
    <citation type="journal article" date="2015" name="Genome Announc.">
        <title>Expanding the biotechnology potential of lactobacilli through comparative genomics of 213 strains and associated genera.</title>
        <authorList>
            <person name="Sun Z."/>
            <person name="Harris H.M."/>
            <person name="McCann A."/>
            <person name="Guo C."/>
            <person name="Argimon S."/>
            <person name="Zhang W."/>
            <person name="Yang X."/>
            <person name="Jeffery I.B."/>
            <person name="Cooney J.C."/>
            <person name="Kagawa T.F."/>
            <person name="Liu W."/>
            <person name="Song Y."/>
            <person name="Salvetti E."/>
            <person name="Wrobel A."/>
            <person name="Rasinkangas P."/>
            <person name="Parkhill J."/>
            <person name="Rea M.C."/>
            <person name="O'Sullivan O."/>
            <person name="Ritari J."/>
            <person name="Douillard F.P."/>
            <person name="Paul Ross R."/>
            <person name="Yang R."/>
            <person name="Briner A.E."/>
            <person name="Felis G.E."/>
            <person name="de Vos W.M."/>
            <person name="Barrangou R."/>
            <person name="Klaenhammer T.R."/>
            <person name="Caufield P.W."/>
            <person name="Cui Y."/>
            <person name="Zhang H."/>
            <person name="O'Toole P.W."/>
        </authorList>
    </citation>
    <scope>NUCLEOTIDE SEQUENCE [LARGE SCALE GENOMIC DNA]</scope>
    <source>
        <strain evidence="3 4">DSM 16043</strain>
    </source>
</reference>
<dbReference type="GO" id="GO:0006351">
    <property type="term" value="P:DNA-templated transcription"/>
    <property type="evidence" value="ECO:0007669"/>
    <property type="project" value="InterPro"/>
</dbReference>
<proteinExistence type="predicted"/>
<dbReference type="SMART" id="SM00661">
    <property type="entry name" value="RPOL9"/>
    <property type="match status" value="2"/>
</dbReference>
<dbReference type="PATRIC" id="fig|1423763.3.peg.599"/>
<dbReference type="RefSeq" id="WP_057799004.1">
    <property type="nucleotide sequence ID" value="NZ_AZFM01000019.1"/>
</dbReference>
<dbReference type="InterPro" id="IPR054530">
    <property type="entry name" value="TcaA_4th"/>
</dbReference>
<dbReference type="InterPro" id="IPR001529">
    <property type="entry name" value="Zn_ribbon_RPB9"/>
</dbReference>
<keyword evidence="1" id="KW-0472">Membrane</keyword>
<accession>A0A0R1U8Q5</accession>
<dbReference type="EMBL" id="AZFM01000019">
    <property type="protein sequence ID" value="KRL89692.1"/>
    <property type="molecule type" value="Genomic_DNA"/>
</dbReference>
<evidence type="ECO:0000256" key="1">
    <source>
        <dbReference type="SAM" id="Phobius"/>
    </source>
</evidence>
<comment type="caution">
    <text evidence="3">The sequence shown here is derived from an EMBL/GenBank/DDBJ whole genome shotgun (WGS) entry which is preliminary data.</text>
</comment>
<feature type="domain" description="DNA-directed RNA polymerase II subunit RPB9-like zinc ribbon" evidence="2">
    <location>
        <begin position="62"/>
        <end position="108"/>
    </location>
</feature>
<dbReference type="InterPro" id="IPR025874">
    <property type="entry name" value="DZR"/>
</dbReference>
<dbReference type="PANTHER" id="PTHR40038">
    <property type="entry name" value="MEMBRANE-ASSOCIATED PROTEIN TCAA"/>
    <property type="match status" value="1"/>
</dbReference>
<dbReference type="PANTHER" id="PTHR40038:SF1">
    <property type="entry name" value="MEMBRANE-ASSOCIATED PROTEIN TCAA"/>
    <property type="match status" value="1"/>
</dbReference>
<keyword evidence="1" id="KW-0812">Transmembrane</keyword>
<dbReference type="Pfam" id="PF12773">
    <property type="entry name" value="DZR"/>
    <property type="match status" value="1"/>
</dbReference>
<evidence type="ECO:0000313" key="3">
    <source>
        <dbReference type="EMBL" id="KRL89692.1"/>
    </source>
</evidence>